<keyword evidence="2" id="KW-1185">Reference proteome</keyword>
<organism evidence="1 2">
    <name type="scientific">Sagittula salina</name>
    <dbReference type="NCBI Taxonomy" id="2820268"/>
    <lineage>
        <taxon>Bacteria</taxon>
        <taxon>Pseudomonadati</taxon>
        <taxon>Pseudomonadota</taxon>
        <taxon>Alphaproteobacteria</taxon>
        <taxon>Rhodobacterales</taxon>
        <taxon>Roseobacteraceae</taxon>
        <taxon>Sagittula</taxon>
    </lineage>
</organism>
<dbReference type="Proteomes" id="UP000675940">
    <property type="component" value="Unassembled WGS sequence"/>
</dbReference>
<evidence type="ECO:0000313" key="2">
    <source>
        <dbReference type="Proteomes" id="UP000675940"/>
    </source>
</evidence>
<reference evidence="1" key="1">
    <citation type="submission" date="2021-03" db="EMBL/GenBank/DDBJ databases">
        <title>Sagittula salina sp. nov. strain M10.9X isolated from the marine waste.</title>
        <authorList>
            <person name="Satari L."/>
            <person name="Molina-Menor E."/>
            <person name="Vidal-Verdu A."/>
            <person name="Pascual J."/>
            <person name="Pereto J."/>
            <person name="Porcar M."/>
        </authorList>
    </citation>
    <scope>NUCLEOTIDE SEQUENCE</scope>
    <source>
        <strain evidence="1">M10.9X</strain>
    </source>
</reference>
<dbReference type="RefSeq" id="WP_209361815.1">
    <property type="nucleotide sequence ID" value="NZ_JAGISH010000008.1"/>
</dbReference>
<dbReference type="EMBL" id="JAGISH010000008">
    <property type="protein sequence ID" value="MBP0483880.1"/>
    <property type="molecule type" value="Genomic_DNA"/>
</dbReference>
<name>A0A940ML90_9RHOB</name>
<protein>
    <submittedName>
        <fullName evidence="1">Uncharacterized protein</fullName>
    </submittedName>
</protein>
<sequence length="417" mass="47417">MIRALEAAAEVLSSDSQDLKELAAKAAATSGIPAERILMNIDLTGINLSGKQIDYLTDRGAQYHAAHITVEQRVKFQKGDRELRTRQRRRKIRSIRVELILDFVETFECQNTPLGELKRTPFPEAPLLKDILLSPLRRDYPADKPLDERYTQRVLVRLIRFAEEDNFDFFLELFGLLGDLQCEIGQVTFRLIVDDYFQRFGDAVGDLIGKLQPSVALDAQWIYVDPIDKPLNGGGEHKNDRARDVLFSSILRRAEQINKHRAIHAGAIEDVLDHLDDPLQKLDFIETVEFNCSADEAERIALRIIKADWPASRTRQVLEAKVPTKVRSALFRQIMHQGSVERTLEMLRWLNNNRGAVGALSLDDALARINSFAPLFDFASDVHMDLSVNQINVLRQALDRTAKDSAQRAKVRRLLSD</sequence>
<dbReference type="AlphaFoldDB" id="A0A940ML90"/>
<accession>A0A940ML90</accession>
<proteinExistence type="predicted"/>
<gene>
    <name evidence="1" type="ORF">J5474_15460</name>
</gene>
<comment type="caution">
    <text evidence="1">The sequence shown here is derived from an EMBL/GenBank/DDBJ whole genome shotgun (WGS) entry which is preliminary data.</text>
</comment>
<evidence type="ECO:0000313" key="1">
    <source>
        <dbReference type="EMBL" id="MBP0483880.1"/>
    </source>
</evidence>